<evidence type="ECO:0000313" key="4">
    <source>
        <dbReference type="Proteomes" id="UP000253562"/>
    </source>
</evidence>
<proteinExistence type="predicted"/>
<reference evidence="3 4" key="1">
    <citation type="submission" date="2018-07" db="EMBL/GenBank/DDBJ databases">
        <title>Comparative genomes isolates from brazilian mangrove.</title>
        <authorList>
            <person name="De Araujo J.E."/>
            <person name="Taketani R.G."/>
            <person name="Silva M.C.P."/>
            <person name="Lourenco M.V."/>
            <person name="Oliveira V.M."/>
            <person name="Andreote F.D."/>
        </authorList>
    </citation>
    <scope>NUCLEOTIDE SEQUENCE [LARGE SCALE GENOMIC DNA]</scope>
    <source>
        <strain evidence="3 4">HEX PRIS-MGV</strain>
    </source>
</reference>
<comment type="caution">
    <text evidence="3">The sequence shown here is derived from an EMBL/GenBank/DDBJ whole genome shotgun (WGS) entry which is preliminary data.</text>
</comment>
<organism evidence="3 4">
    <name type="scientific">Bremerella cremea</name>
    <dbReference type="NCBI Taxonomy" id="1031537"/>
    <lineage>
        <taxon>Bacteria</taxon>
        <taxon>Pseudomonadati</taxon>
        <taxon>Planctomycetota</taxon>
        <taxon>Planctomycetia</taxon>
        <taxon>Pirellulales</taxon>
        <taxon>Pirellulaceae</taxon>
        <taxon>Bremerella</taxon>
    </lineage>
</organism>
<protein>
    <submittedName>
        <fullName evidence="3">SHOCT domain-containing protein</fullName>
    </submittedName>
</protein>
<feature type="domain" description="SHOCT" evidence="2">
    <location>
        <begin position="266"/>
        <end position="293"/>
    </location>
</feature>
<feature type="compositionally biased region" description="Gly residues" evidence="1">
    <location>
        <begin position="103"/>
        <end position="125"/>
    </location>
</feature>
<dbReference type="Proteomes" id="UP000253562">
    <property type="component" value="Unassembled WGS sequence"/>
</dbReference>
<feature type="compositionally biased region" description="Pro residues" evidence="1">
    <location>
        <begin position="234"/>
        <end position="251"/>
    </location>
</feature>
<accession>A0A368KML2</accession>
<dbReference type="InterPro" id="IPR018649">
    <property type="entry name" value="SHOCT"/>
</dbReference>
<feature type="region of interest" description="Disordered" evidence="1">
    <location>
        <begin position="227"/>
        <end position="260"/>
    </location>
</feature>
<name>A0A368KML2_9BACT</name>
<gene>
    <name evidence="3" type="ORF">DTL42_24705</name>
</gene>
<dbReference type="Pfam" id="PF09851">
    <property type="entry name" value="SHOCT"/>
    <property type="match status" value="1"/>
</dbReference>
<evidence type="ECO:0000256" key="1">
    <source>
        <dbReference type="SAM" id="MobiDB-lite"/>
    </source>
</evidence>
<evidence type="ECO:0000259" key="2">
    <source>
        <dbReference type="Pfam" id="PF09851"/>
    </source>
</evidence>
<dbReference type="EMBL" id="QPEX01000046">
    <property type="protein sequence ID" value="RCS40575.1"/>
    <property type="molecule type" value="Genomic_DNA"/>
</dbReference>
<sequence>MQQLSPEGHRIASDLAQRHGFSTDAVTHMLFAVLNGNGSMAQFCHPEFAGSGQWMQGGMMMLGDMFNYNLKGRVDALCNEISNLLASQPGLLQAGSFQSQSQSGGGQQQQGGGNYHQQQSGGGGYQSQANGGLQGQSSLFVPDPRAHWWPAELGQPNSTGSQNNLRYAYFAGSRRLAVDSGGDVWVYDTLDHQIGGFSQQQGMGSSIIFTSQYGTVSLSTLPVVSRNGQTVESTPPPAPSFTAPASPPPTSSAPNGNSVNETNIFDAIARLGELRDKGILTDDEFSTKKSELLGRL</sequence>
<dbReference type="RefSeq" id="WP_114373365.1">
    <property type="nucleotide sequence ID" value="NZ_QPEX01000046.1"/>
</dbReference>
<feature type="region of interest" description="Disordered" evidence="1">
    <location>
        <begin position="95"/>
        <end position="137"/>
    </location>
</feature>
<dbReference type="OrthoDB" id="1778949at2"/>
<dbReference type="AlphaFoldDB" id="A0A368KML2"/>
<evidence type="ECO:0000313" key="3">
    <source>
        <dbReference type="EMBL" id="RCS40575.1"/>
    </source>
</evidence>